<evidence type="ECO:0000313" key="9">
    <source>
        <dbReference type="EMBL" id="CAH2094165.1"/>
    </source>
</evidence>
<dbReference type="PANTHER" id="PTHR23055">
    <property type="entry name" value="CALCIUM BINDING PROTEINS"/>
    <property type="match status" value="1"/>
</dbReference>
<dbReference type="AlphaFoldDB" id="A0AAU9U4E6"/>
<name>A0AAU9U4E6_EUPED</name>
<dbReference type="PRINTS" id="PR00450">
    <property type="entry name" value="RECOVERIN"/>
</dbReference>
<keyword evidence="3" id="KW-0479">Metal-binding</keyword>
<dbReference type="InterPro" id="IPR028846">
    <property type="entry name" value="Recoverin"/>
</dbReference>
<dbReference type="Proteomes" id="UP001153954">
    <property type="component" value="Unassembled WGS sequence"/>
</dbReference>
<gene>
    <name evidence="9" type="ORF">EEDITHA_LOCUS9759</name>
</gene>
<dbReference type="Pfam" id="PF13202">
    <property type="entry name" value="EF-hand_5"/>
    <property type="match status" value="1"/>
</dbReference>
<reference evidence="9" key="1">
    <citation type="submission" date="2022-03" db="EMBL/GenBank/DDBJ databases">
        <authorList>
            <person name="Tunstrom K."/>
        </authorList>
    </citation>
    <scope>NUCLEOTIDE SEQUENCE</scope>
</reference>
<dbReference type="SUPFAM" id="SSF47473">
    <property type="entry name" value="EF-hand"/>
    <property type="match status" value="1"/>
</dbReference>
<evidence type="ECO:0000256" key="5">
    <source>
        <dbReference type="ARBA" id="ARBA00022837"/>
    </source>
</evidence>
<dbReference type="Gene3D" id="1.10.238.10">
    <property type="entry name" value="EF-hand"/>
    <property type="match status" value="1"/>
</dbReference>
<keyword evidence="10" id="KW-1185">Reference proteome</keyword>
<protein>
    <recommendedName>
        <fullName evidence="8">EF-hand domain-containing protein</fullName>
    </recommendedName>
</protein>
<dbReference type="InterPro" id="IPR018247">
    <property type="entry name" value="EF_Hand_1_Ca_BS"/>
</dbReference>
<comment type="similarity">
    <text evidence="1">Belongs to the recoverin family.</text>
</comment>
<dbReference type="GO" id="GO:0005509">
    <property type="term" value="F:calcium ion binding"/>
    <property type="evidence" value="ECO:0007669"/>
    <property type="project" value="InterPro"/>
</dbReference>
<evidence type="ECO:0000313" key="10">
    <source>
        <dbReference type="Proteomes" id="UP001153954"/>
    </source>
</evidence>
<dbReference type="CDD" id="cd00051">
    <property type="entry name" value="EFh"/>
    <property type="match status" value="1"/>
</dbReference>
<proteinExistence type="inferred from homology"/>
<feature type="domain" description="EF-hand" evidence="8">
    <location>
        <begin position="123"/>
        <end position="158"/>
    </location>
</feature>
<feature type="domain" description="EF-hand" evidence="8">
    <location>
        <begin position="87"/>
        <end position="122"/>
    </location>
</feature>
<dbReference type="InterPro" id="IPR002048">
    <property type="entry name" value="EF_hand_dom"/>
</dbReference>
<evidence type="ECO:0000256" key="6">
    <source>
        <dbReference type="ARBA" id="ARBA00023288"/>
    </source>
</evidence>
<evidence type="ECO:0000259" key="8">
    <source>
        <dbReference type="PROSITE" id="PS50222"/>
    </source>
</evidence>
<dbReference type="Pfam" id="PF13833">
    <property type="entry name" value="EF-hand_8"/>
    <property type="match status" value="1"/>
</dbReference>
<dbReference type="PROSITE" id="PS00018">
    <property type="entry name" value="EF_HAND_1"/>
    <property type="match status" value="2"/>
</dbReference>
<keyword evidence="6" id="KW-0449">Lipoprotein</keyword>
<accession>A0AAU9U4E6</accession>
<evidence type="ECO:0000256" key="2">
    <source>
        <dbReference type="ARBA" id="ARBA00022707"/>
    </source>
</evidence>
<sequence>MVGKSSANPQWSSVVHPQNTYNTLHRANIKLISNMYPITEYTTFYNTVMSLKQDIIELEKCFWSLRNCAPTGELDASSVRALLSPPLPRAALEGTFLAFDENRDGHVDFKELCCGLSAACRGPTTERLKFCFKIFDLDRDGILNKKELHDMVEILCTVANEALKNQDSRSSTPSDGESENEKGFDPETILLNLRDKLVVVPNEGRKPVFHLGPTNDENVVISNESCLF</sequence>
<comment type="caution">
    <text evidence="9">The sequence shown here is derived from an EMBL/GenBank/DDBJ whole genome shotgun (WGS) entry which is preliminary data.</text>
</comment>
<dbReference type="EMBL" id="CAKOGL010000013">
    <property type="protein sequence ID" value="CAH2094165.1"/>
    <property type="molecule type" value="Genomic_DNA"/>
</dbReference>
<dbReference type="SMART" id="SM00054">
    <property type="entry name" value="EFh"/>
    <property type="match status" value="2"/>
</dbReference>
<keyword evidence="5" id="KW-0106">Calcium</keyword>
<feature type="compositionally biased region" description="Polar residues" evidence="7">
    <location>
        <begin position="165"/>
        <end position="175"/>
    </location>
</feature>
<evidence type="ECO:0000256" key="3">
    <source>
        <dbReference type="ARBA" id="ARBA00022723"/>
    </source>
</evidence>
<evidence type="ECO:0000256" key="7">
    <source>
        <dbReference type="SAM" id="MobiDB-lite"/>
    </source>
</evidence>
<organism evidence="9 10">
    <name type="scientific">Euphydryas editha</name>
    <name type="common">Edith's checkerspot</name>
    <dbReference type="NCBI Taxonomy" id="104508"/>
    <lineage>
        <taxon>Eukaryota</taxon>
        <taxon>Metazoa</taxon>
        <taxon>Ecdysozoa</taxon>
        <taxon>Arthropoda</taxon>
        <taxon>Hexapoda</taxon>
        <taxon>Insecta</taxon>
        <taxon>Pterygota</taxon>
        <taxon>Neoptera</taxon>
        <taxon>Endopterygota</taxon>
        <taxon>Lepidoptera</taxon>
        <taxon>Glossata</taxon>
        <taxon>Ditrysia</taxon>
        <taxon>Papilionoidea</taxon>
        <taxon>Nymphalidae</taxon>
        <taxon>Nymphalinae</taxon>
        <taxon>Euphydryas</taxon>
    </lineage>
</organism>
<evidence type="ECO:0000256" key="1">
    <source>
        <dbReference type="ARBA" id="ARBA00006049"/>
    </source>
</evidence>
<dbReference type="InterPro" id="IPR011992">
    <property type="entry name" value="EF-hand-dom_pair"/>
</dbReference>
<dbReference type="PANTHER" id="PTHR23055:SF178">
    <property type="entry name" value="NEUROCALCIN HOMOLOG"/>
    <property type="match status" value="1"/>
</dbReference>
<evidence type="ECO:0000256" key="4">
    <source>
        <dbReference type="ARBA" id="ARBA00022737"/>
    </source>
</evidence>
<keyword evidence="2" id="KW-0519">Myristate</keyword>
<feature type="region of interest" description="Disordered" evidence="7">
    <location>
        <begin position="165"/>
        <end position="184"/>
    </location>
</feature>
<keyword evidence="4" id="KW-0677">Repeat</keyword>
<dbReference type="PROSITE" id="PS50222">
    <property type="entry name" value="EF_HAND_2"/>
    <property type="match status" value="2"/>
</dbReference>